<dbReference type="PROSITE" id="PS50878">
    <property type="entry name" value="RT_POL"/>
    <property type="match status" value="1"/>
</dbReference>
<keyword evidence="12" id="KW-1185">Reference proteome</keyword>
<gene>
    <name evidence="11" type="ORF">ZIOFF_048306</name>
</gene>
<dbReference type="EMBL" id="JACMSC010000013">
    <property type="protein sequence ID" value="KAG6493324.1"/>
    <property type="molecule type" value="Genomic_DNA"/>
</dbReference>
<evidence type="ECO:0000256" key="3">
    <source>
        <dbReference type="ARBA" id="ARBA00022695"/>
    </source>
</evidence>
<organism evidence="11 12">
    <name type="scientific">Zingiber officinale</name>
    <name type="common">Ginger</name>
    <name type="synonym">Amomum zingiber</name>
    <dbReference type="NCBI Taxonomy" id="94328"/>
    <lineage>
        <taxon>Eukaryota</taxon>
        <taxon>Viridiplantae</taxon>
        <taxon>Streptophyta</taxon>
        <taxon>Embryophyta</taxon>
        <taxon>Tracheophyta</taxon>
        <taxon>Spermatophyta</taxon>
        <taxon>Magnoliopsida</taxon>
        <taxon>Liliopsida</taxon>
        <taxon>Zingiberales</taxon>
        <taxon>Zingiberaceae</taxon>
        <taxon>Zingiber</taxon>
    </lineage>
</organism>
<comment type="caution">
    <text evidence="11">The sequence shown here is derived from an EMBL/GenBank/DDBJ whole genome shotgun (WGS) entry which is preliminary data.</text>
</comment>
<dbReference type="Pfam" id="PF17917">
    <property type="entry name" value="RT_RNaseH"/>
    <property type="match status" value="1"/>
</dbReference>
<evidence type="ECO:0000256" key="2">
    <source>
        <dbReference type="ARBA" id="ARBA00022679"/>
    </source>
</evidence>
<evidence type="ECO:0000313" key="11">
    <source>
        <dbReference type="EMBL" id="KAG6493324.1"/>
    </source>
</evidence>
<keyword evidence="5" id="KW-0064">Aspartyl protease</keyword>
<keyword evidence="6" id="KW-0255">Endonuclease</keyword>
<reference evidence="11 12" key="1">
    <citation type="submission" date="2020-08" db="EMBL/GenBank/DDBJ databases">
        <title>Plant Genome Project.</title>
        <authorList>
            <person name="Zhang R.-G."/>
        </authorList>
    </citation>
    <scope>NUCLEOTIDE SEQUENCE [LARGE SCALE GENOMIC DNA]</scope>
    <source>
        <tissue evidence="11">Rhizome</tissue>
    </source>
</reference>
<dbReference type="AlphaFoldDB" id="A0A8J5KXJ1"/>
<accession>A0A8J5KXJ1</accession>
<feature type="compositionally biased region" description="Acidic residues" evidence="9">
    <location>
        <begin position="197"/>
        <end position="207"/>
    </location>
</feature>
<dbReference type="PANTHER" id="PTHR33064:SF37">
    <property type="entry name" value="RIBONUCLEASE H"/>
    <property type="match status" value="1"/>
</dbReference>
<evidence type="ECO:0000256" key="6">
    <source>
        <dbReference type="ARBA" id="ARBA00022759"/>
    </source>
</evidence>
<dbReference type="Gene3D" id="3.30.70.270">
    <property type="match status" value="1"/>
</dbReference>
<keyword evidence="4" id="KW-0540">Nuclease</keyword>
<evidence type="ECO:0000256" key="7">
    <source>
        <dbReference type="ARBA" id="ARBA00022801"/>
    </source>
</evidence>
<proteinExistence type="predicted"/>
<dbReference type="InterPro" id="IPR000477">
    <property type="entry name" value="RT_dom"/>
</dbReference>
<dbReference type="SUPFAM" id="SSF56672">
    <property type="entry name" value="DNA/RNA polymerases"/>
    <property type="match status" value="1"/>
</dbReference>
<dbReference type="Proteomes" id="UP000734854">
    <property type="component" value="Unassembled WGS sequence"/>
</dbReference>
<keyword evidence="3" id="KW-0548">Nucleotidyltransferase</keyword>
<dbReference type="PANTHER" id="PTHR33064">
    <property type="entry name" value="POL PROTEIN"/>
    <property type="match status" value="1"/>
</dbReference>
<keyword evidence="2" id="KW-0808">Transferase</keyword>
<keyword evidence="7" id="KW-0378">Hydrolase</keyword>
<evidence type="ECO:0000259" key="10">
    <source>
        <dbReference type="PROSITE" id="PS50878"/>
    </source>
</evidence>
<dbReference type="Pfam" id="PF00078">
    <property type="entry name" value="RVT_1"/>
    <property type="match status" value="1"/>
</dbReference>
<dbReference type="InterPro" id="IPR043128">
    <property type="entry name" value="Rev_trsase/Diguanyl_cyclase"/>
</dbReference>
<dbReference type="InterPro" id="IPR041373">
    <property type="entry name" value="RT_RNaseH"/>
</dbReference>
<feature type="domain" description="Reverse transcriptase" evidence="10">
    <location>
        <begin position="1"/>
        <end position="70"/>
    </location>
</feature>
<name>A0A8J5KXJ1_ZINOF</name>
<dbReference type="InterPro" id="IPR043502">
    <property type="entry name" value="DNA/RNA_pol_sf"/>
</dbReference>
<evidence type="ECO:0000256" key="4">
    <source>
        <dbReference type="ARBA" id="ARBA00022722"/>
    </source>
</evidence>
<feature type="region of interest" description="Disordered" evidence="9">
    <location>
        <begin position="197"/>
        <end position="227"/>
    </location>
</feature>
<protein>
    <recommendedName>
        <fullName evidence="10">Reverse transcriptase domain-containing protein</fullName>
    </recommendedName>
</protein>
<evidence type="ECO:0000256" key="5">
    <source>
        <dbReference type="ARBA" id="ARBA00022750"/>
    </source>
</evidence>
<evidence type="ECO:0000313" key="12">
    <source>
        <dbReference type="Proteomes" id="UP000734854"/>
    </source>
</evidence>
<dbReference type="InterPro" id="IPR051320">
    <property type="entry name" value="Viral_Replic_Matur_Polypro"/>
</dbReference>
<keyword evidence="1" id="KW-0645">Protease</keyword>
<keyword evidence="8" id="KW-0695">RNA-directed DNA polymerase</keyword>
<evidence type="ECO:0000256" key="1">
    <source>
        <dbReference type="ARBA" id="ARBA00022670"/>
    </source>
</evidence>
<sequence>MGNCFKGTEEFIAVYIDDILVFSHNEKEHAEHLRKLLDICKTNGLVLSPTKMKITVLEIEFLSAILGRLLSPLYAKTSPTGDKRLNNQDWALVKRIKKLIQTLPDLKVPPEECFIILETDGCMEGWGGICKWKRCKFDPRTTEKVCAYASGKFNPPKSTIDVEIHAVMNSLKALKIYFLDKESAYFEKRKKNKDLQMLEEEKDDEEELQRRKRDAEKGEGLPVCRFPKPSAAAANRCFNPSSH</sequence>
<evidence type="ECO:0000256" key="8">
    <source>
        <dbReference type="ARBA" id="ARBA00022918"/>
    </source>
</evidence>
<evidence type="ECO:0000256" key="9">
    <source>
        <dbReference type="SAM" id="MobiDB-lite"/>
    </source>
</evidence>